<dbReference type="OrthoDB" id="1606438at2759"/>
<feature type="non-terminal residue" evidence="1">
    <location>
        <position position="1"/>
    </location>
</feature>
<accession>A0A9P5CQE1</accession>
<dbReference type="GO" id="GO:0008168">
    <property type="term" value="F:methyltransferase activity"/>
    <property type="evidence" value="ECO:0007669"/>
    <property type="project" value="InterPro"/>
</dbReference>
<gene>
    <name evidence="1" type="ORF">M406DRAFT_255018</name>
</gene>
<dbReference type="Gene3D" id="3.40.50.150">
    <property type="entry name" value="Vaccinia Virus protein VP39"/>
    <property type="match status" value="1"/>
</dbReference>
<dbReference type="RefSeq" id="XP_040778094.1">
    <property type="nucleotide sequence ID" value="XM_040917005.1"/>
</dbReference>
<evidence type="ECO:0000313" key="1">
    <source>
        <dbReference type="EMBL" id="KAF3767133.1"/>
    </source>
</evidence>
<proteinExistence type="predicted"/>
<organism evidence="1 2">
    <name type="scientific">Cryphonectria parasitica (strain ATCC 38755 / EP155)</name>
    <dbReference type="NCBI Taxonomy" id="660469"/>
    <lineage>
        <taxon>Eukaryota</taxon>
        <taxon>Fungi</taxon>
        <taxon>Dikarya</taxon>
        <taxon>Ascomycota</taxon>
        <taxon>Pezizomycotina</taxon>
        <taxon>Sordariomycetes</taxon>
        <taxon>Sordariomycetidae</taxon>
        <taxon>Diaporthales</taxon>
        <taxon>Cryphonectriaceae</taxon>
        <taxon>Cryphonectria-Endothia species complex</taxon>
        <taxon>Cryphonectria</taxon>
    </lineage>
</organism>
<dbReference type="InterPro" id="IPR016461">
    <property type="entry name" value="COMT-like"/>
</dbReference>
<dbReference type="Proteomes" id="UP000803844">
    <property type="component" value="Unassembled WGS sequence"/>
</dbReference>
<sequence length="51" mass="5790">ADVYFFCAIFHNWSDTYTVRILRNLIPVLKPGVKIVLDAVVTVAPDEVLEQ</sequence>
<evidence type="ECO:0008006" key="3">
    <source>
        <dbReference type="Google" id="ProtNLM"/>
    </source>
</evidence>
<dbReference type="InterPro" id="IPR029063">
    <property type="entry name" value="SAM-dependent_MTases_sf"/>
</dbReference>
<reference evidence="1" key="1">
    <citation type="journal article" date="2020" name="Phytopathology">
        <title>Genome sequence of the chestnut blight fungus Cryphonectria parasitica EP155: A fundamental resource for an archetypical invasive plant pathogen.</title>
        <authorList>
            <person name="Crouch J.A."/>
            <person name="Dawe A."/>
            <person name="Aerts A."/>
            <person name="Barry K."/>
            <person name="Churchill A.C.L."/>
            <person name="Grimwood J."/>
            <person name="Hillman B."/>
            <person name="Milgroom M.G."/>
            <person name="Pangilinan J."/>
            <person name="Smith M."/>
            <person name="Salamov A."/>
            <person name="Schmutz J."/>
            <person name="Yadav J."/>
            <person name="Grigoriev I.V."/>
            <person name="Nuss D."/>
        </authorList>
    </citation>
    <scope>NUCLEOTIDE SEQUENCE</scope>
    <source>
        <strain evidence="1">EP155</strain>
    </source>
</reference>
<keyword evidence="2" id="KW-1185">Reference proteome</keyword>
<evidence type="ECO:0000313" key="2">
    <source>
        <dbReference type="Proteomes" id="UP000803844"/>
    </source>
</evidence>
<dbReference type="PROSITE" id="PS51683">
    <property type="entry name" value="SAM_OMT_II"/>
    <property type="match status" value="1"/>
</dbReference>
<dbReference type="EMBL" id="MU032346">
    <property type="protein sequence ID" value="KAF3767133.1"/>
    <property type="molecule type" value="Genomic_DNA"/>
</dbReference>
<protein>
    <recommendedName>
        <fullName evidence="3">O-methyltransferase domain-containing protein</fullName>
    </recommendedName>
</protein>
<dbReference type="GeneID" id="63834134"/>
<name>A0A9P5CQE1_CRYP1</name>
<comment type="caution">
    <text evidence="1">The sequence shown here is derived from an EMBL/GenBank/DDBJ whole genome shotgun (WGS) entry which is preliminary data.</text>
</comment>
<dbReference type="AlphaFoldDB" id="A0A9P5CQE1"/>
<dbReference type="SUPFAM" id="SSF53335">
    <property type="entry name" value="S-adenosyl-L-methionine-dependent methyltransferases"/>
    <property type="match status" value="1"/>
</dbReference>